<dbReference type="AlphaFoldDB" id="A0A0Q3R162"/>
<accession>A0A0Q3R162</accession>
<proteinExistence type="predicted"/>
<feature type="region of interest" description="Disordered" evidence="1">
    <location>
        <begin position="62"/>
        <end position="82"/>
    </location>
</feature>
<feature type="compositionally biased region" description="Basic and acidic residues" evidence="1">
    <location>
        <begin position="72"/>
        <end position="82"/>
    </location>
</feature>
<protein>
    <submittedName>
        <fullName evidence="2">Uncharacterized protein</fullName>
    </submittedName>
</protein>
<dbReference type="EMBL" id="LMAW01002609">
    <property type="protein sequence ID" value="KQK79153.1"/>
    <property type="molecule type" value="Genomic_DNA"/>
</dbReference>
<dbReference type="Proteomes" id="UP000051836">
    <property type="component" value="Unassembled WGS sequence"/>
</dbReference>
<organism evidence="2 3">
    <name type="scientific">Amazona aestiva</name>
    <name type="common">Blue-fronted Amazon parrot</name>
    <dbReference type="NCBI Taxonomy" id="12930"/>
    <lineage>
        <taxon>Eukaryota</taxon>
        <taxon>Metazoa</taxon>
        <taxon>Chordata</taxon>
        <taxon>Craniata</taxon>
        <taxon>Vertebrata</taxon>
        <taxon>Euteleostomi</taxon>
        <taxon>Archelosauria</taxon>
        <taxon>Archosauria</taxon>
        <taxon>Dinosauria</taxon>
        <taxon>Saurischia</taxon>
        <taxon>Theropoda</taxon>
        <taxon>Coelurosauria</taxon>
        <taxon>Aves</taxon>
        <taxon>Neognathae</taxon>
        <taxon>Neoaves</taxon>
        <taxon>Telluraves</taxon>
        <taxon>Australaves</taxon>
        <taxon>Psittaciformes</taxon>
        <taxon>Psittacidae</taxon>
        <taxon>Amazona</taxon>
    </lineage>
</organism>
<sequence length="82" mass="8729">MCSSVSDVATAVQGPTAVQNLTDGSPGLRAVQNLMAVQSLMAVQNPIILQSLMAVQNPMPVWDPTQQQKPLCRAEKTGLKPQ</sequence>
<gene>
    <name evidence="2" type="ORF">AAES_106794</name>
</gene>
<evidence type="ECO:0000256" key="1">
    <source>
        <dbReference type="SAM" id="MobiDB-lite"/>
    </source>
</evidence>
<name>A0A0Q3R162_AMAAE</name>
<comment type="caution">
    <text evidence="2">The sequence shown here is derived from an EMBL/GenBank/DDBJ whole genome shotgun (WGS) entry which is preliminary data.</text>
</comment>
<evidence type="ECO:0000313" key="3">
    <source>
        <dbReference type="Proteomes" id="UP000051836"/>
    </source>
</evidence>
<reference evidence="2 3" key="1">
    <citation type="submission" date="2015-10" db="EMBL/GenBank/DDBJ databases">
        <authorList>
            <person name="Gilbert D.G."/>
        </authorList>
    </citation>
    <scope>NUCLEOTIDE SEQUENCE [LARGE SCALE GENOMIC DNA]</scope>
    <source>
        <strain evidence="2">FVVF132</strain>
    </source>
</reference>
<evidence type="ECO:0000313" key="2">
    <source>
        <dbReference type="EMBL" id="KQK79153.1"/>
    </source>
</evidence>
<keyword evidence="3" id="KW-1185">Reference proteome</keyword>